<dbReference type="InterPro" id="IPR009027">
    <property type="entry name" value="Ribosomal_bL9/RNase_H1_N"/>
</dbReference>
<dbReference type="EMBL" id="JABBWM010000003">
    <property type="protein sequence ID" value="KAG2118658.1"/>
    <property type="molecule type" value="Genomic_DNA"/>
</dbReference>
<accession>A0A9P7JZT1</accession>
<feature type="domain" description="Ribonuclease H1 N-terminal" evidence="1">
    <location>
        <begin position="355"/>
        <end position="393"/>
    </location>
</feature>
<dbReference type="RefSeq" id="XP_041298767.1">
    <property type="nucleotide sequence ID" value="XM_041433238.1"/>
</dbReference>
<keyword evidence="3" id="KW-1185">Reference proteome</keyword>
<dbReference type="GeneID" id="64695497"/>
<dbReference type="SUPFAM" id="SSF55658">
    <property type="entry name" value="L9 N-domain-like"/>
    <property type="match status" value="1"/>
</dbReference>
<reference evidence="2" key="1">
    <citation type="journal article" date="2020" name="New Phytol.">
        <title>Comparative genomics reveals dynamic genome evolution in host specialist ectomycorrhizal fungi.</title>
        <authorList>
            <person name="Lofgren L.A."/>
            <person name="Nguyen N.H."/>
            <person name="Vilgalys R."/>
            <person name="Ruytinx J."/>
            <person name="Liao H.L."/>
            <person name="Branco S."/>
            <person name="Kuo A."/>
            <person name="LaButti K."/>
            <person name="Lipzen A."/>
            <person name="Andreopoulos W."/>
            <person name="Pangilinan J."/>
            <person name="Riley R."/>
            <person name="Hundley H."/>
            <person name="Na H."/>
            <person name="Barry K."/>
            <person name="Grigoriev I.V."/>
            <person name="Stajich J.E."/>
            <person name="Kennedy P.G."/>
        </authorList>
    </citation>
    <scope>NUCLEOTIDE SEQUENCE</scope>
    <source>
        <strain evidence="2">FC423</strain>
    </source>
</reference>
<dbReference type="InterPro" id="IPR011320">
    <property type="entry name" value="RNase_H1_N"/>
</dbReference>
<sequence length="418" mass="46440">MCIVARQANAQAAKVDINFTLQQYLAGSSKPSKLAILSSQVMFATVDQATTAFEQLALKAKGLYESTLTLSGLLEASLDLMFDWIKYCMVLNNTVVNLVEEHKYLVEATMDSLYGCIGKDPKNHSLSVPVCSRQASSHQKRKRSLTALPECPQPAKHYQSLYWSRRSATAPVLKYETFEMKQAVCSDYLGQGLTKFVSQGCYRGTDCAILQYKHIHLSKTDNTTDLQGKFETLYLVSTDEQGTMMSIIFLAAQSHISGESGNCPPPRRGTHSTTTLPPSHYHNTADMPMVMQTAHASPDISVTAVLLCQPDTESRLGEKWAHGTQVLHVNIIEESEASDTDSITDTEDSQTNGNFYVVRLGRRPGVYSMWIEAVQQIDDVPGAMSKYQTKREAIADYRGFKYGRGLHDPSVALMRKHE</sequence>
<evidence type="ECO:0000313" key="3">
    <source>
        <dbReference type="Proteomes" id="UP000823399"/>
    </source>
</evidence>
<dbReference type="Gene3D" id="3.40.970.10">
    <property type="entry name" value="Ribonuclease H1, N-terminal domain"/>
    <property type="match status" value="1"/>
</dbReference>
<evidence type="ECO:0000313" key="2">
    <source>
        <dbReference type="EMBL" id="KAG2118658.1"/>
    </source>
</evidence>
<comment type="caution">
    <text evidence="2">The sequence shown here is derived from an EMBL/GenBank/DDBJ whole genome shotgun (WGS) entry which is preliminary data.</text>
</comment>
<proteinExistence type="predicted"/>
<name>A0A9P7JZT1_9AGAM</name>
<dbReference type="AlphaFoldDB" id="A0A9P7JZT1"/>
<dbReference type="OrthoDB" id="2692475at2759"/>
<organism evidence="2 3">
    <name type="scientific">Suillus discolor</name>
    <dbReference type="NCBI Taxonomy" id="1912936"/>
    <lineage>
        <taxon>Eukaryota</taxon>
        <taxon>Fungi</taxon>
        <taxon>Dikarya</taxon>
        <taxon>Basidiomycota</taxon>
        <taxon>Agaricomycotina</taxon>
        <taxon>Agaricomycetes</taxon>
        <taxon>Agaricomycetidae</taxon>
        <taxon>Boletales</taxon>
        <taxon>Suillineae</taxon>
        <taxon>Suillaceae</taxon>
        <taxon>Suillus</taxon>
    </lineage>
</organism>
<protein>
    <recommendedName>
        <fullName evidence="1">Ribonuclease H1 N-terminal domain-containing protein</fullName>
    </recommendedName>
</protein>
<evidence type="ECO:0000259" key="1">
    <source>
        <dbReference type="Pfam" id="PF01693"/>
    </source>
</evidence>
<dbReference type="Pfam" id="PF01693">
    <property type="entry name" value="Cauli_VI"/>
    <property type="match status" value="1"/>
</dbReference>
<dbReference type="InterPro" id="IPR037056">
    <property type="entry name" value="RNase_H1_N_sf"/>
</dbReference>
<gene>
    <name evidence="2" type="ORF">F5147DRAFT_647816</name>
</gene>
<dbReference type="Proteomes" id="UP000823399">
    <property type="component" value="Unassembled WGS sequence"/>
</dbReference>